<keyword evidence="4" id="KW-1185">Reference proteome</keyword>
<name>D2S612_GEOOG</name>
<dbReference type="Proteomes" id="UP000001382">
    <property type="component" value="Chromosome"/>
</dbReference>
<keyword evidence="3" id="KW-0808">Transferase</keyword>
<dbReference type="HOGENOM" id="CLU_033536_4_1_11"/>
<comment type="similarity">
    <text evidence="1">Belongs to the glycosyltransferase 2 family.</text>
</comment>
<dbReference type="KEGG" id="gob:Gobs_0447"/>
<accession>D2S612</accession>
<dbReference type="Gene3D" id="3.90.550.10">
    <property type="entry name" value="Spore Coat Polysaccharide Biosynthesis Protein SpsA, Chain A"/>
    <property type="match status" value="1"/>
</dbReference>
<dbReference type="eggNOG" id="COG1215">
    <property type="taxonomic scope" value="Bacteria"/>
</dbReference>
<gene>
    <name evidence="3" type="ordered locus">Gobs_0447</name>
</gene>
<dbReference type="GO" id="GO:0016740">
    <property type="term" value="F:transferase activity"/>
    <property type="evidence" value="ECO:0007669"/>
    <property type="project" value="UniProtKB-KW"/>
</dbReference>
<dbReference type="Pfam" id="PF00535">
    <property type="entry name" value="Glycos_transf_2"/>
    <property type="match status" value="1"/>
</dbReference>
<dbReference type="PANTHER" id="PTHR48090:SF7">
    <property type="entry name" value="RFBJ PROTEIN"/>
    <property type="match status" value="1"/>
</dbReference>
<evidence type="ECO:0000259" key="2">
    <source>
        <dbReference type="Pfam" id="PF00535"/>
    </source>
</evidence>
<dbReference type="InterPro" id="IPR001173">
    <property type="entry name" value="Glyco_trans_2-like"/>
</dbReference>
<organism evidence="3 4">
    <name type="scientific">Geodermatophilus obscurus (strain ATCC 25078 / DSM 43160 / JCM 3152 / CCUG 61914 / KCC A-0152 / KCTC 9177 / NBRC 13315 / NRRL B-3577 / G-20)</name>
    <dbReference type="NCBI Taxonomy" id="526225"/>
    <lineage>
        <taxon>Bacteria</taxon>
        <taxon>Bacillati</taxon>
        <taxon>Actinomycetota</taxon>
        <taxon>Actinomycetes</taxon>
        <taxon>Geodermatophilales</taxon>
        <taxon>Geodermatophilaceae</taxon>
        <taxon>Geodermatophilus</taxon>
    </lineage>
</organism>
<dbReference type="InterPro" id="IPR050256">
    <property type="entry name" value="Glycosyltransferase_2"/>
</dbReference>
<evidence type="ECO:0000313" key="4">
    <source>
        <dbReference type="Proteomes" id="UP000001382"/>
    </source>
</evidence>
<proteinExistence type="inferred from homology"/>
<protein>
    <submittedName>
        <fullName evidence="3">Glycosyl transferase family 2</fullName>
    </submittedName>
</protein>
<reference evidence="4" key="2">
    <citation type="submission" date="2010-01" db="EMBL/GenBank/DDBJ databases">
        <title>The complete genome of Geodermatophilus obscurus DSM 43160.</title>
        <authorList>
            <consortium name="US DOE Joint Genome Institute (JGI-PGF)"/>
            <person name="Lucas S."/>
            <person name="Copeland A."/>
            <person name="Lapidus A."/>
            <person name="Glavina del Rio T."/>
            <person name="Dalin E."/>
            <person name="Tice H."/>
            <person name="Bruce D."/>
            <person name="Goodwin L."/>
            <person name="Pitluck S."/>
            <person name="Kyrpides N."/>
            <person name="Mavromatis K."/>
            <person name="Ivanova N."/>
            <person name="Munk A.C."/>
            <person name="Brettin T."/>
            <person name="Detter J.C."/>
            <person name="Han C."/>
            <person name="Larimer F."/>
            <person name="Land M."/>
            <person name="Hauser L."/>
            <person name="Markowitz V."/>
            <person name="Cheng J.-F."/>
            <person name="Hugenholtz P."/>
            <person name="Woyke T."/>
            <person name="Wu D."/>
            <person name="Jando M."/>
            <person name="Schneider S."/>
            <person name="Klenk H.-P."/>
            <person name="Eisen J.A."/>
        </authorList>
    </citation>
    <scope>NUCLEOTIDE SEQUENCE [LARGE SCALE GENOMIC DNA]</scope>
    <source>
        <strain evidence="4">ATCC 25078 / DSM 43160 / JCM 3152 / KCC A-0152 / KCTC 9177 / NBRC 13315 / NRRL B-3577 / G-20</strain>
    </source>
</reference>
<dbReference type="InterPro" id="IPR029044">
    <property type="entry name" value="Nucleotide-diphossugar_trans"/>
</dbReference>
<dbReference type="CDD" id="cd04179">
    <property type="entry name" value="DPM_DPG-synthase_like"/>
    <property type="match status" value="1"/>
</dbReference>
<feature type="domain" description="Glycosyltransferase 2-like" evidence="2">
    <location>
        <begin position="29"/>
        <end position="174"/>
    </location>
</feature>
<dbReference type="RefSeq" id="WP_012946670.1">
    <property type="nucleotide sequence ID" value="NC_013757.1"/>
</dbReference>
<sequence length="284" mass="31629">MPSRQVIELRPHSLPHHPTVTRIGAPRVSVVVPTFNEAKNLPHVFALIPEDVHEVIVVDGRSVDDTIEVARSLRPDVRIVLQNRRGKGNAMACGFAAVTGDIVVMLDADGSADPREIPRFVQALTDGADFAKGTRFANGGGSADITRTRKWGNRWLNRIANLFFGTRYTDLCYGYNAFWSDCLPALELDAGDRGREDKLWGDGFEIETIINTRMAKARMHIVEVPSYEFERIHGESNLNTWRDGVRVLRALVVERSNRRGRAPQAEVVPVRPQVATAETPVRTA</sequence>
<dbReference type="STRING" id="526225.Gobs_0447"/>
<dbReference type="AlphaFoldDB" id="D2S612"/>
<reference evidence="3 4" key="1">
    <citation type="journal article" date="2010" name="Stand. Genomic Sci.">
        <title>Complete genome sequence of Geodermatophilus obscurus type strain (G-20).</title>
        <authorList>
            <person name="Ivanova N."/>
            <person name="Sikorski J."/>
            <person name="Jando M."/>
            <person name="Munk C."/>
            <person name="Lapidus A."/>
            <person name="Glavina Del Rio T."/>
            <person name="Copeland A."/>
            <person name="Tice H."/>
            <person name="Cheng J.-F."/>
            <person name="Lucas S."/>
            <person name="Chen F."/>
            <person name="Nolan M."/>
            <person name="Bruce D."/>
            <person name="Goodwin L."/>
            <person name="Pitluck S."/>
            <person name="Mavromatis K."/>
            <person name="Mikhailova N."/>
            <person name="Pati A."/>
            <person name="Chen A."/>
            <person name="Palaniappan K."/>
            <person name="Land M."/>
            <person name="Hauser L."/>
            <person name="Chang Y.-J."/>
            <person name="Jeffries C.D."/>
            <person name="Meincke L."/>
            <person name="Brettin T."/>
            <person name="Detter J.C."/>
            <person name="Detter J.C."/>
            <person name="Rohde M."/>
            <person name="Goeker M."/>
            <person name="Bristow J."/>
            <person name="Eisen J.A."/>
            <person name="Markowitz V."/>
            <person name="Hugenholtz P."/>
            <person name="Kyrpides N.C."/>
            <person name="Klenk H.-P."/>
        </authorList>
    </citation>
    <scope>NUCLEOTIDE SEQUENCE [LARGE SCALE GENOMIC DNA]</scope>
    <source>
        <strain evidence="4">ATCC 25078 / DSM 43160 / JCM 3152 / KCC A-0152 / KCTC 9177 / NBRC 13315 / NRRL B-3577 / G-20</strain>
    </source>
</reference>
<dbReference type="PANTHER" id="PTHR48090">
    <property type="entry name" value="UNDECAPRENYL-PHOSPHATE 4-DEOXY-4-FORMAMIDO-L-ARABINOSE TRANSFERASE-RELATED"/>
    <property type="match status" value="1"/>
</dbReference>
<dbReference type="CAZy" id="GT2">
    <property type="family name" value="Glycosyltransferase Family 2"/>
</dbReference>
<dbReference type="EMBL" id="CP001867">
    <property type="protein sequence ID" value="ADB73229.1"/>
    <property type="molecule type" value="Genomic_DNA"/>
</dbReference>
<evidence type="ECO:0000256" key="1">
    <source>
        <dbReference type="ARBA" id="ARBA00006739"/>
    </source>
</evidence>
<dbReference type="OrthoDB" id="3177103at2"/>
<dbReference type="SUPFAM" id="SSF53448">
    <property type="entry name" value="Nucleotide-diphospho-sugar transferases"/>
    <property type="match status" value="1"/>
</dbReference>
<evidence type="ECO:0000313" key="3">
    <source>
        <dbReference type="EMBL" id="ADB73229.1"/>
    </source>
</evidence>